<dbReference type="EMBL" id="JAVFCB010000008">
    <property type="protein sequence ID" value="MDQ4215101.1"/>
    <property type="molecule type" value="Genomic_DNA"/>
</dbReference>
<evidence type="ECO:0000259" key="5">
    <source>
        <dbReference type="Pfam" id="PF00389"/>
    </source>
</evidence>
<dbReference type="InterPro" id="IPR050857">
    <property type="entry name" value="D-2-hydroxyacid_DH"/>
</dbReference>
<organism evidence="7 8">
    <name type="scientific">Microbacterium capsulatum</name>
    <dbReference type="NCBI Taxonomy" id="3041921"/>
    <lineage>
        <taxon>Bacteria</taxon>
        <taxon>Bacillati</taxon>
        <taxon>Actinomycetota</taxon>
        <taxon>Actinomycetes</taxon>
        <taxon>Micrococcales</taxon>
        <taxon>Microbacteriaceae</taxon>
        <taxon>Microbacterium</taxon>
    </lineage>
</organism>
<dbReference type="Pfam" id="PF02826">
    <property type="entry name" value="2-Hacid_dh_C"/>
    <property type="match status" value="1"/>
</dbReference>
<keyword evidence="3" id="KW-0520">NAD</keyword>
<keyword evidence="8" id="KW-1185">Reference proteome</keyword>
<evidence type="ECO:0000256" key="3">
    <source>
        <dbReference type="ARBA" id="ARBA00023027"/>
    </source>
</evidence>
<feature type="domain" description="D-isomer specific 2-hydroxyacid dehydrogenase NAD-binding" evidence="6">
    <location>
        <begin position="109"/>
        <end position="286"/>
    </location>
</feature>
<accession>A0ABU0XJ04</accession>
<dbReference type="Gene3D" id="3.40.50.720">
    <property type="entry name" value="NAD(P)-binding Rossmann-like Domain"/>
    <property type="match status" value="2"/>
</dbReference>
<dbReference type="RefSeq" id="WP_308490054.1">
    <property type="nucleotide sequence ID" value="NZ_JAVFCB010000008.1"/>
</dbReference>
<name>A0ABU0XJ04_9MICO</name>
<protein>
    <submittedName>
        <fullName evidence="7">C-terminal binding protein</fullName>
    </submittedName>
</protein>
<evidence type="ECO:0000313" key="7">
    <source>
        <dbReference type="EMBL" id="MDQ4215101.1"/>
    </source>
</evidence>
<comment type="caution">
    <text evidence="7">The sequence shown here is derived from an EMBL/GenBank/DDBJ whole genome shotgun (WGS) entry which is preliminary data.</text>
</comment>
<sequence length="324" mass="34135">MTTPLTLITDCDLPGDAAEGTLRAAGLRAVRAPETSADTLATLGADAEALIVQWHRIDGALMDRLPRLRIISRLGIGYDMIDVAAATERGIAVANTPEYCIEEVAAHTVAMIMAQGRGLAAYDRAVREGVWRAVDARPFAVRPSRTTVSVLGFGRIGSLVARGLRGLGFRVVVADPYAPEQAVRDAGCEPASIDDAIAVADLLTLHVPLTEETRHLIGASALGRMKPGAVIVNTCRGPLVDEGALAEALIDGRIGAAALDVFEVEPLPADSPLRAAPNVLMSPHAAWYSPQALEDLPVHAAGNVIRFLAGDEVPAIVNRAYAIR</sequence>
<dbReference type="CDD" id="cd05299">
    <property type="entry name" value="CtBP_dh"/>
    <property type="match status" value="1"/>
</dbReference>
<evidence type="ECO:0000256" key="1">
    <source>
        <dbReference type="ARBA" id="ARBA00005854"/>
    </source>
</evidence>
<reference evidence="7 8" key="1">
    <citation type="submission" date="2023-08" db="EMBL/GenBank/DDBJ databases">
        <title>Microbacterium sp. nov., isolated from a waste landfill.</title>
        <authorList>
            <person name="Wen W."/>
        </authorList>
    </citation>
    <scope>NUCLEOTIDE SEQUENCE [LARGE SCALE GENOMIC DNA]</scope>
    <source>
        <strain evidence="7 8">ASV81</strain>
    </source>
</reference>
<dbReference type="InterPro" id="IPR029753">
    <property type="entry name" value="D-isomer_DH_CS"/>
</dbReference>
<gene>
    <name evidence="7" type="ORF">RBR11_14350</name>
</gene>
<dbReference type="InterPro" id="IPR036291">
    <property type="entry name" value="NAD(P)-bd_dom_sf"/>
</dbReference>
<evidence type="ECO:0000313" key="8">
    <source>
        <dbReference type="Proteomes" id="UP001230289"/>
    </source>
</evidence>
<dbReference type="InterPro" id="IPR006139">
    <property type="entry name" value="D-isomer_2_OHA_DH_cat_dom"/>
</dbReference>
<evidence type="ECO:0000259" key="6">
    <source>
        <dbReference type="Pfam" id="PF02826"/>
    </source>
</evidence>
<comment type="similarity">
    <text evidence="1 4">Belongs to the D-isomer specific 2-hydroxyacid dehydrogenase family.</text>
</comment>
<dbReference type="SUPFAM" id="SSF52283">
    <property type="entry name" value="Formate/glycerate dehydrogenase catalytic domain-like"/>
    <property type="match status" value="1"/>
</dbReference>
<dbReference type="SUPFAM" id="SSF51735">
    <property type="entry name" value="NAD(P)-binding Rossmann-fold domains"/>
    <property type="match status" value="1"/>
</dbReference>
<dbReference type="Pfam" id="PF00389">
    <property type="entry name" value="2-Hacid_dh"/>
    <property type="match status" value="1"/>
</dbReference>
<dbReference type="InterPro" id="IPR043322">
    <property type="entry name" value="CtBP"/>
</dbReference>
<dbReference type="Proteomes" id="UP001230289">
    <property type="component" value="Unassembled WGS sequence"/>
</dbReference>
<evidence type="ECO:0000256" key="4">
    <source>
        <dbReference type="RuleBase" id="RU003719"/>
    </source>
</evidence>
<feature type="domain" description="D-isomer specific 2-hydroxyacid dehydrogenase catalytic" evidence="5">
    <location>
        <begin position="34"/>
        <end position="318"/>
    </location>
</feature>
<keyword evidence="2 4" id="KW-0560">Oxidoreductase</keyword>
<evidence type="ECO:0000256" key="2">
    <source>
        <dbReference type="ARBA" id="ARBA00023002"/>
    </source>
</evidence>
<dbReference type="PROSITE" id="PS00671">
    <property type="entry name" value="D_2_HYDROXYACID_DH_3"/>
    <property type="match status" value="1"/>
</dbReference>
<dbReference type="InterPro" id="IPR006140">
    <property type="entry name" value="D-isomer_DH_NAD-bd"/>
</dbReference>
<dbReference type="PANTHER" id="PTHR42789">
    <property type="entry name" value="D-ISOMER SPECIFIC 2-HYDROXYACID DEHYDROGENASE FAMILY PROTEIN (AFU_ORTHOLOGUE AFUA_6G10090)"/>
    <property type="match status" value="1"/>
</dbReference>
<proteinExistence type="inferred from homology"/>
<dbReference type="PANTHER" id="PTHR42789:SF1">
    <property type="entry name" value="D-ISOMER SPECIFIC 2-HYDROXYACID DEHYDROGENASE FAMILY PROTEIN (AFU_ORTHOLOGUE AFUA_6G10090)"/>
    <property type="match status" value="1"/>
</dbReference>